<organism evidence="2 3">
    <name type="scientific">Aquisalimonas asiatica</name>
    <dbReference type="NCBI Taxonomy" id="406100"/>
    <lineage>
        <taxon>Bacteria</taxon>
        <taxon>Pseudomonadati</taxon>
        <taxon>Pseudomonadota</taxon>
        <taxon>Gammaproteobacteria</taxon>
        <taxon>Chromatiales</taxon>
        <taxon>Ectothiorhodospiraceae</taxon>
        <taxon>Aquisalimonas</taxon>
    </lineage>
</organism>
<dbReference type="EMBL" id="FOEG01000001">
    <property type="protein sequence ID" value="SEO45643.1"/>
    <property type="molecule type" value="Genomic_DNA"/>
</dbReference>
<comment type="similarity">
    <text evidence="1">Belongs to the peptidase U32 family. UbiV subfamily.</text>
</comment>
<dbReference type="OrthoDB" id="8523349at2"/>
<comment type="subunit">
    <text evidence="1">Forms a heterodimer with UbiU.</text>
</comment>
<feature type="binding site" evidence="1">
    <location>
        <position position="182"/>
    </location>
    <ligand>
        <name>[4Fe-4S] cluster</name>
        <dbReference type="ChEBI" id="CHEBI:49883"/>
    </ligand>
</feature>
<dbReference type="NCBIfam" id="NF011991">
    <property type="entry name" value="PRK15447.1"/>
    <property type="match status" value="1"/>
</dbReference>
<comment type="pathway">
    <text evidence="1">Cofactor biosynthesis; ubiquinone biosynthesis.</text>
</comment>
<dbReference type="InterPro" id="IPR043693">
    <property type="entry name" value="UbiV"/>
</dbReference>
<accession>A0A1H8PVS5</accession>
<dbReference type="InterPro" id="IPR051454">
    <property type="entry name" value="RNA/ubiquinone_mod_enzymes"/>
</dbReference>
<feature type="binding site" evidence="1">
    <location>
        <position position="199"/>
    </location>
    <ligand>
        <name>[4Fe-4S] cluster</name>
        <dbReference type="ChEBI" id="CHEBI:49883"/>
    </ligand>
</feature>
<dbReference type="Proteomes" id="UP000199657">
    <property type="component" value="Unassembled WGS sequence"/>
</dbReference>
<protein>
    <recommendedName>
        <fullName evidence="1">Ubiquinone biosynthesis protein UbiV</fullName>
    </recommendedName>
</protein>
<evidence type="ECO:0000256" key="1">
    <source>
        <dbReference type="HAMAP-Rule" id="MF_02233"/>
    </source>
</evidence>
<evidence type="ECO:0000313" key="2">
    <source>
        <dbReference type="EMBL" id="SEO45643.1"/>
    </source>
</evidence>
<name>A0A1H8PVS5_9GAMM</name>
<dbReference type="STRING" id="406100.SAMN04488052_101168"/>
<keyword evidence="1" id="KW-0004">4Fe-4S</keyword>
<keyword evidence="2" id="KW-0645">Protease</keyword>
<dbReference type="Pfam" id="PF01136">
    <property type="entry name" value="Peptidase_U32"/>
    <property type="match status" value="1"/>
</dbReference>
<keyword evidence="1" id="KW-0411">Iron-sulfur</keyword>
<feature type="binding site" evidence="1">
    <location>
        <position position="45"/>
    </location>
    <ligand>
        <name>[4Fe-4S] cluster</name>
        <dbReference type="ChEBI" id="CHEBI:49883"/>
    </ligand>
</feature>
<dbReference type="AlphaFoldDB" id="A0A1H8PVS5"/>
<dbReference type="GO" id="GO:0006744">
    <property type="term" value="P:ubiquinone biosynthetic process"/>
    <property type="evidence" value="ECO:0007669"/>
    <property type="project" value="UniProtKB-UniRule"/>
</dbReference>
<keyword evidence="3" id="KW-1185">Reference proteome</keyword>
<keyword evidence="2" id="KW-0378">Hydrolase</keyword>
<proteinExistence type="inferred from homology"/>
<dbReference type="UniPathway" id="UPA00232"/>
<comment type="cofactor">
    <cofactor evidence="1">
        <name>[4Fe-4S] cluster</name>
        <dbReference type="ChEBI" id="CHEBI:49883"/>
    </cofactor>
</comment>
<dbReference type="GO" id="GO:0006508">
    <property type="term" value="P:proteolysis"/>
    <property type="evidence" value="ECO:0007669"/>
    <property type="project" value="UniProtKB-KW"/>
</dbReference>
<dbReference type="GO" id="GO:0051539">
    <property type="term" value="F:4 iron, 4 sulfur cluster binding"/>
    <property type="evidence" value="ECO:0007669"/>
    <property type="project" value="UniProtKB-UniRule"/>
</dbReference>
<gene>
    <name evidence="1" type="primary">ubiV</name>
    <name evidence="2" type="ORF">SAMN04488052_101168</name>
</gene>
<dbReference type="GO" id="GO:0046872">
    <property type="term" value="F:metal ion binding"/>
    <property type="evidence" value="ECO:0007669"/>
    <property type="project" value="UniProtKB-KW"/>
</dbReference>
<keyword evidence="1" id="KW-0408">Iron</keyword>
<dbReference type="PANTHER" id="PTHR30217">
    <property type="entry name" value="PEPTIDASE U32 FAMILY"/>
    <property type="match status" value="1"/>
</dbReference>
<evidence type="ECO:0000313" key="3">
    <source>
        <dbReference type="Proteomes" id="UP000199657"/>
    </source>
</evidence>
<dbReference type="RefSeq" id="WP_091639100.1">
    <property type="nucleotide sequence ID" value="NZ_FOEG01000001.1"/>
</dbReference>
<dbReference type="HAMAP" id="MF_02233">
    <property type="entry name" value="UbiV"/>
    <property type="match status" value="1"/>
</dbReference>
<keyword evidence="1" id="KW-0479">Metal-binding</keyword>
<dbReference type="InterPro" id="IPR001539">
    <property type="entry name" value="Peptidase_U32"/>
</dbReference>
<keyword evidence="1" id="KW-0831">Ubiquinone biosynthesis</keyword>
<comment type="function">
    <text evidence="1">Required for O(2)-independent ubiquinone (coenzyme Q) biosynthesis. Together with UbiU, is essential for the C6-hydroxylation reaction in the oxygen-independent ubiquinone biosynthesis pathway.</text>
</comment>
<feature type="binding site" evidence="1">
    <location>
        <position position="195"/>
    </location>
    <ligand>
        <name>[4Fe-4S] cluster</name>
        <dbReference type="ChEBI" id="CHEBI:49883"/>
    </ligand>
</feature>
<reference evidence="2 3" key="1">
    <citation type="submission" date="2016-10" db="EMBL/GenBank/DDBJ databases">
        <authorList>
            <person name="de Groot N.N."/>
        </authorList>
    </citation>
    <scope>NUCLEOTIDE SEQUENCE [LARGE SCALE GENOMIC DNA]</scope>
    <source>
        <strain evidence="2 3">CGMCC 1.6291</strain>
    </source>
</reference>
<sequence length="298" mass="32660">MTGTTKPRIAIGPCQYFWPRAHTLAFYERIGASAADCVYLGETVCAKRRELRPEDWIALGRELAAAGKEVVLSTLTLIEARSEMGMVRRMCRNGEFLVEANDMAAVQVLREQGLPFTGGPFLNIYNSQALLTLRDLGMTRWVMPLELDGTTLRALLDAAGPRRPETEVFAHGRLPLAWSARCFTARHHDLPKDQCGLRCIDDPDGRAVNTREGERFLTINGIQTQSGRIHNLLPAWQSLAAAGADLLRLSPHISETPDLVDALARAMAGEDATALARDGDDCGGYWYGAAGMEPIPLS</sequence>
<dbReference type="GO" id="GO:0008233">
    <property type="term" value="F:peptidase activity"/>
    <property type="evidence" value="ECO:0007669"/>
    <property type="project" value="UniProtKB-KW"/>
</dbReference>
<dbReference type="PANTHER" id="PTHR30217:SF11">
    <property type="entry name" value="UBIQUINONE BIOSYNTHESIS PROTEIN UBIV"/>
    <property type="match status" value="1"/>
</dbReference>